<proteinExistence type="predicted"/>
<reference evidence="5 6" key="1">
    <citation type="submission" date="2019-02" db="EMBL/GenBank/DDBJ databases">
        <title>Genome sequencing of the rare red list fungi Dentipellis fragilis.</title>
        <authorList>
            <person name="Buettner E."/>
            <person name="Kellner H."/>
        </authorList>
    </citation>
    <scope>NUCLEOTIDE SEQUENCE [LARGE SCALE GENOMIC DNA]</scope>
    <source>
        <strain evidence="5 6">DSM 105465</strain>
    </source>
</reference>
<keyword evidence="1" id="KW-0547">Nucleotide-binding</keyword>
<dbReference type="InterPro" id="IPR000719">
    <property type="entry name" value="Prot_kinase_dom"/>
</dbReference>
<feature type="compositionally biased region" description="Basic and acidic residues" evidence="3">
    <location>
        <begin position="120"/>
        <end position="164"/>
    </location>
</feature>
<dbReference type="Gene3D" id="1.10.510.10">
    <property type="entry name" value="Transferase(Phosphotransferase) domain 1"/>
    <property type="match status" value="1"/>
</dbReference>
<feature type="compositionally biased region" description="Basic residues" evidence="3">
    <location>
        <begin position="1"/>
        <end position="17"/>
    </location>
</feature>
<dbReference type="PANTHER" id="PTHR24346:SF30">
    <property type="entry name" value="MATERNAL EMBRYONIC LEUCINE ZIPPER KINASE"/>
    <property type="match status" value="1"/>
</dbReference>
<sequence>MQTRFRHHVSKPSRRHLASAGTEGDNCRSAELHRDEKQPRHVSYVCETLSRPPVTVDSDRLPIFPQKQACESNAMRDFSPQVETAPRMLTWRALYACPRACPEAHPSALRCTRLPAEERIDGEKATEDRQERDMKGTRAEVDRLYEDSEPHTRHLSRGGRDDTLTVRTEGVSSSSRFREDTTQIGLREAISGVSRTHSYLAFYADSGAEVTMDAVRMSDGRHVCLKRIPCRAEDSTEVAITQFLSQNEQRKDPRNHAIPLLDLIQAPDHCFMVLPFCRRLMHRFPPFSTIGEVFDMVEQALEGLEYLHELRIAHRDISIANIMMDADRIFPRGFHMDSDDQDTRGRELSGLRSRTRVGGVKYYIIDFGESMRFEPNDPILIDMWSKAAVHAPETLEYGRPPYNPFKADIYTMGSSLKYLSVQDYGPYFDILSPLFDTMMSEDPSGRPTASAALEKFRVIKRTYSRTALHSRIRLNNLQYYESEPEDQVERAIWDTWHWMKQCVFAICNFKW</sequence>
<dbReference type="InterPro" id="IPR011009">
    <property type="entry name" value="Kinase-like_dom_sf"/>
</dbReference>
<feature type="region of interest" description="Disordered" evidence="3">
    <location>
        <begin position="120"/>
        <end position="179"/>
    </location>
</feature>
<evidence type="ECO:0000313" key="5">
    <source>
        <dbReference type="EMBL" id="TFY71458.1"/>
    </source>
</evidence>
<name>A0A4Y9ZCE1_9AGAM</name>
<evidence type="ECO:0000256" key="1">
    <source>
        <dbReference type="ARBA" id="ARBA00022741"/>
    </source>
</evidence>
<dbReference type="OrthoDB" id="5987198at2759"/>
<dbReference type="Proteomes" id="UP000298327">
    <property type="component" value="Unassembled WGS sequence"/>
</dbReference>
<protein>
    <recommendedName>
        <fullName evidence="4">Protein kinase domain-containing protein</fullName>
    </recommendedName>
</protein>
<feature type="domain" description="Protein kinase" evidence="4">
    <location>
        <begin position="184"/>
        <end position="511"/>
    </location>
</feature>
<feature type="region of interest" description="Disordered" evidence="3">
    <location>
        <begin position="1"/>
        <end position="34"/>
    </location>
</feature>
<dbReference type="SMART" id="SM00220">
    <property type="entry name" value="S_TKc"/>
    <property type="match status" value="1"/>
</dbReference>
<evidence type="ECO:0000313" key="6">
    <source>
        <dbReference type="Proteomes" id="UP000298327"/>
    </source>
</evidence>
<dbReference type="CDD" id="cd00180">
    <property type="entry name" value="PKc"/>
    <property type="match status" value="1"/>
</dbReference>
<dbReference type="GO" id="GO:0005737">
    <property type="term" value="C:cytoplasm"/>
    <property type="evidence" value="ECO:0007669"/>
    <property type="project" value="TreeGrafter"/>
</dbReference>
<dbReference type="Pfam" id="PF00069">
    <property type="entry name" value="Pkinase"/>
    <property type="match status" value="1"/>
</dbReference>
<comment type="caution">
    <text evidence="5">The sequence shown here is derived from an EMBL/GenBank/DDBJ whole genome shotgun (WGS) entry which is preliminary data.</text>
</comment>
<keyword evidence="6" id="KW-1185">Reference proteome</keyword>
<dbReference type="GO" id="GO:0035556">
    <property type="term" value="P:intracellular signal transduction"/>
    <property type="evidence" value="ECO:0007669"/>
    <property type="project" value="TreeGrafter"/>
</dbReference>
<organism evidence="5 6">
    <name type="scientific">Dentipellis fragilis</name>
    <dbReference type="NCBI Taxonomy" id="205917"/>
    <lineage>
        <taxon>Eukaryota</taxon>
        <taxon>Fungi</taxon>
        <taxon>Dikarya</taxon>
        <taxon>Basidiomycota</taxon>
        <taxon>Agaricomycotina</taxon>
        <taxon>Agaricomycetes</taxon>
        <taxon>Russulales</taxon>
        <taxon>Hericiaceae</taxon>
        <taxon>Dentipellis</taxon>
    </lineage>
</organism>
<dbReference type="AlphaFoldDB" id="A0A4Y9ZCE1"/>
<dbReference type="PANTHER" id="PTHR24346">
    <property type="entry name" value="MAP/MICROTUBULE AFFINITY-REGULATING KINASE"/>
    <property type="match status" value="1"/>
</dbReference>
<keyword evidence="2" id="KW-0067">ATP-binding</keyword>
<dbReference type="EMBL" id="SEOQ01000050">
    <property type="protein sequence ID" value="TFY71458.1"/>
    <property type="molecule type" value="Genomic_DNA"/>
</dbReference>
<dbReference type="SUPFAM" id="SSF56112">
    <property type="entry name" value="Protein kinase-like (PK-like)"/>
    <property type="match status" value="1"/>
</dbReference>
<dbReference type="PROSITE" id="PS50011">
    <property type="entry name" value="PROTEIN_KINASE_DOM"/>
    <property type="match status" value="1"/>
</dbReference>
<gene>
    <name evidence="5" type="ORF">EVG20_g1536</name>
</gene>
<feature type="compositionally biased region" description="Basic and acidic residues" evidence="3">
    <location>
        <begin position="25"/>
        <end position="34"/>
    </location>
</feature>
<evidence type="ECO:0000259" key="4">
    <source>
        <dbReference type="PROSITE" id="PS50011"/>
    </source>
</evidence>
<accession>A0A4Y9ZCE1</accession>
<dbReference type="GO" id="GO:0004674">
    <property type="term" value="F:protein serine/threonine kinase activity"/>
    <property type="evidence" value="ECO:0007669"/>
    <property type="project" value="TreeGrafter"/>
</dbReference>
<evidence type="ECO:0000256" key="2">
    <source>
        <dbReference type="ARBA" id="ARBA00022840"/>
    </source>
</evidence>
<dbReference type="GO" id="GO:0005524">
    <property type="term" value="F:ATP binding"/>
    <property type="evidence" value="ECO:0007669"/>
    <property type="project" value="UniProtKB-KW"/>
</dbReference>
<dbReference type="STRING" id="205917.A0A4Y9ZCE1"/>
<evidence type="ECO:0000256" key="3">
    <source>
        <dbReference type="SAM" id="MobiDB-lite"/>
    </source>
</evidence>